<dbReference type="PANTHER" id="PTHR10127:SF780">
    <property type="entry name" value="METALLOENDOPEPTIDASE"/>
    <property type="match status" value="1"/>
</dbReference>
<dbReference type="InterPro" id="IPR024079">
    <property type="entry name" value="MetalloPept_cat_dom_sf"/>
</dbReference>
<dbReference type="SUPFAM" id="SSF55486">
    <property type="entry name" value="Metalloproteases ('zincins'), catalytic domain"/>
    <property type="match status" value="1"/>
</dbReference>
<keyword evidence="5 7" id="KW-0482">Metalloprotease</keyword>
<name>A0A226EL78_FOLCA</name>
<keyword evidence="2 7" id="KW-0479">Metal-binding</keyword>
<feature type="active site" evidence="6">
    <location>
        <position position="148"/>
    </location>
</feature>
<dbReference type="Gene3D" id="3.40.390.10">
    <property type="entry name" value="Collagenase (Catalytic Domain)"/>
    <property type="match status" value="1"/>
</dbReference>
<dbReference type="SMART" id="SM00235">
    <property type="entry name" value="ZnMc"/>
    <property type="match status" value="1"/>
</dbReference>
<dbReference type="STRING" id="158441.A0A226EL78"/>
<evidence type="ECO:0000256" key="7">
    <source>
        <dbReference type="RuleBase" id="RU361183"/>
    </source>
</evidence>
<dbReference type="Proteomes" id="UP000198287">
    <property type="component" value="Unassembled WGS sequence"/>
</dbReference>
<dbReference type="InterPro" id="IPR006026">
    <property type="entry name" value="Peptidase_Metallo"/>
</dbReference>
<evidence type="ECO:0000313" key="9">
    <source>
        <dbReference type="EMBL" id="OXA57754.1"/>
    </source>
</evidence>
<accession>A0A226EL78</accession>
<dbReference type="AlphaFoldDB" id="A0A226EL78"/>
<evidence type="ECO:0000256" key="4">
    <source>
        <dbReference type="ARBA" id="ARBA00022833"/>
    </source>
</evidence>
<dbReference type="PANTHER" id="PTHR10127">
    <property type="entry name" value="DISCOIDIN, CUB, EGF, LAMININ , AND ZINC METALLOPROTEASE DOMAIN CONTAINING"/>
    <property type="match status" value="1"/>
</dbReference>
<keyword evidence="1 7" id="KW-0645">Protease</keyword>
<evidence type="ECO:0000256" key="3">
    <source>
        <dbReference type="ARBA" id="ARBA00022801"/>
    </source>
</evidence>
<dbReference type="InterPro" id="IPR001506">
    <property type="entry name" value="Peptidase_M12A"/>
</dbReference>
<evidence type="ECO:0000259" key="8">
    <source>
        <dbReference type="PROSITE" id="PS51864"/>
    </source>
</evidence>
<comment type="caution">
    <text evidence="9">The sequence shown here is derived from an EMBL/GenBank/DDBJ whole genome shotgun (WGS) entry which is preliminary data.</text>
</comment>
<dbReference type="GO" id="GO:0008270">
    <property type="term" value="F:zinc ion binding"/>
    <property type="evidence" value="ECO:0007669"/>
    <property type="project" value="InterPro"/>
</dbReference>
<dbReference type="EC" id="3.4.24.-" evidence="7"/>
<evidence type="ECO:0000313" key="10">
    <source>
        <dbReference type="Proteomes" id="UP000198287"/>
    </source>
</evidence>
<dbReference type="Pfam" id="PF01400">
    <property type="entry name" value="Astacin"/>
    <property type="match status" value="1"/>
</dbReference>
<dbReference type="GO" id="GO:0006508">
    <property type="term" value="P:proteolysis"/>
    <property type="evidence" value="ECO:0007669"/>
    <property type="project" value="UniProtKB-KW"/>
</dbReference>
<evidence type="ECO:0000256" key="6">
    <source>
        <dbReference type="PROSITE-ProRule" id="PRU01211"/>
    </source>
</evidence>
<dbReference type="EMBL" id="LNIX01000003">
    <property type="protein sequence ID" value="OXA57754.1"/>
    <property type="molecule type" value="Genomic_DNA"/>
</dbReference>
<proteinExistence type="predicted"/>
<reference evidence="9 10" key="1">
    <citation type="submission" date="2015-12" db="EMBL/GenBank/DDBJ databases">
        <title>The genome of Folsomia candida.</title>
        <authorList>
            <person name="Faddeeva A."/>
            <person name="Derks M.F."/>
            <person name="Anvar Y."/>
            <person name="Smit S."/>
            <person name="Van Straalen N."/>
            <person name="Roelofs D."/>
        </authorList>
    </citation>
    <scope>NUCLEOTIDE SEQUENCE [LARGE SCALE GENOMIC DNA]</scope>
    <source>
        <strain evidence="9 10">VU population</strain>
        <tissue evidence="9">Whole body</tissue>
    </source>
</reference>
<feature type="domain" description="Peptidase M12A" evidence="8">
    <location>
        <begin position="39"/>
        <end position="239"/>
    </location>
</feature>
<dbReference type="PRINTS" id="PR00480">
    <property type="entry name" value="ASTACIN"/>
</dbReference>
<evidence type="ECO:0000256" key="5">
    <source>
        <dbReference type="ARBA" id="ARBA00023049"/>
    </source>
</evidence>
<dbReference type="OMA" id="EIAKFAC"/>
<keyword evidence="10" id="KW-1185">Reference proteome</keyword>
<organism evidence="9 10">
    <name type="scientific">Folsomia candida</name>
    <name type="common">Springtail</name>
    <dbReference type="NCBI Taxonomy" id="158441"/>
    <lineage>
        <taxon>Eukaryota</taxon>
        <taxon>Metazoa</taxon>
        <taxon>Ecdysozoa</taxon>
        <taxon>Arthropoda</taxon>
        <taxon>Hexapoda</taxon>
        <taxon>Collembola</taxon>
        <taxon>Entomobryomorpha</taxon>
        <taxon>Isotomoidea</taxon>
        <taxon>Isotomidae</taxon>
        <taxon>Proisotominae</taxon>
        <taxon>Folsomia</taxon>
    </lineage>
</organism>
<keyword evidence="3 7" id="KW-0378">Hydrolase</keyword>
<dbReference type="OrthoDB" id="6425276at2759"/>
<evidence type="ECO:0000256" key="1">
    <source>
        <dbReference type="ARBA" id="ARBA00022670"/>
    </source>
</evidence>
<comment type="caution">
    <text evidence="6">Lacks conserved residue(s) required for the propagation of feature annotation.</text>
</comment>
<evidence type="ECO:0000256" key="2">
    <source>
        <dbReference type="ARBA" id="ARBA00022723"/>
    </source>
</evidence>
<protein>
    <recommendedName>
        <fullName evidence="7">Metalloendopeptidase</fullName>
        <ecNumber evidence="7">3.4.24.-</ecNumber>
    </recommendedName>
</protein>
<keyword evidence="4 7" id="KW-0862">Zinc</keyword>
<dbReference type="PROSITE" id="PS51864">
    <property type="entry name" value="ASTACIN"/>
    <property type="match status" value="1"/>
</dbReference>
<sequence>MIEIVSTITEADSKAIQNMEAEPYTGIKTHHSLRSRRSAFLRLSWTRNENYGIVFVYSNEFSNQEVAVIKSAAEEIAKFACFPINVFSNAKYASVGGNVQRIFHNHVFISRNQYSGCNADIGMLGGRQRLNLDPWLGCALRKGTVMHEMIHSLGNSFVRVHFENILPGEQYNFQVKPNAIALGPYDYHSIMHYPDSSYARNPRYSTISSTLRGYSVPHYPLTTLSQTDKDKIRAITGCKSTTLF</sequence>
<gene>
    <name evidence="9" type="ORF">Fcan01_07241</name>
</gene>
<comment type="cofactor">
    <cofactor evidence="7">
        <name>Zn(2+)</name>
        <dbReference type="ChEBI" id="CHEBI:29105"/>
    </cofactor>
    <text evidence="7">Binds 1 zinc ion per subunit.</text>
</comment>
<dbReference type="GO" id="GO:0004222">
    <property type="term" value="F:metalloendopeptidase activity"/>
    <property type="evidence" value="ECO:0007669"/>
    <property type="project" value="UniProtKB-UniRule"/>
</dbReference>